<protein>
    <submittedName>
        <fullName evidence="5">Predicted arabinose efflux permease, MFS family</fullName>
    </submittedName>
</protein>
<dbReference type="InterPro" id="IPR036259">
    <property type="entry name" value="MFS_trans_sf"/>
</dbReference>
<feature type="transmembrane region" description="Helical" evidence="4">
    <location>
        <begin position="206"/>
        <end position="228"/>
    </location>
</feature>
<feature type="transmembrane region" description="Helical" evidence="4">
    <location>
        <begin position="98"/>
        <end position="114"/>
    </location>
</feature>
<gene>
    <name evidence="5" type="ORF">SAMN05216562_1098</name>
</gene>
<dbReference type="AlphaFoldDB" id="A0A1H3WT05"/>
<feature type="transmembrane region" description="Helical" evidence="4">
    <location>
        <begin position="272"/>
        <end position="289"/>
    </location>
</feature>
<feature type="transmembrane region" description="Helical" evidence="4">
    <location>
        <begin position="357"/>
        <end position="381"/>
    </location>
</feature>
<feature type="transmembrane region" description="Helical" evidence="4">
    <location>
        <begin position="52"/>
        <end position="71"/>
    </location>
</feature>
<dbReference type="Gene3D" id="1.20.1250.20">
    <property type="entry name" value="MFS general substrate transporter like domains"/>
    <property type="match status" value="2"/>
</dbReference>
<proteinExistence type="predicted"/>
<feature type="transmembrane region" description="Helical" evidence="4">
    <location>
        <begin position="166"/>
        <end position="186"/>
    </location>
</feature>
<keyword evidence="6" id="KW-1185">Reference proteome</keyword>
<dbReference type="EMBL" id="FNQO01000001">
    <property type="protein sequence ID" value="SDZ90100.1"/>
    <property type="molecule type" value="Genomic_DNA"/>
</dbReference>
<dbReference type="InterPro" id="IPR011701">
    <property type="entry name" value="MFS"/>
</dbReference>
<reference evidence="6" key="1">
    <citation type="submission" date="2016-10" db="EMBL/GenBank/DDBJ databases">
        <authorList>
            <person name="Varghese N."/>
            <person name="Submissions S."/>
        </authorList>
    </citation>
    <scope>NUCLEOTIDE SEQUENCE [LARGE SCALE GENOMIC DNA]</scope>
    <source>
        <strain evidence="6">CGMCC 1.10657</strain>
    </source>
</reference>
<dbReference type="STRING" id="658218.SAMN05216562_1098"/>
<evidence type="ECO:0000256" key="3">
    <source>
        <dbReference type="ARBA" id="ARBA00023136"/>
    </source>
</evidence>
<organism evidence="5 6">
    <name type="scientific">Microbulbifer marinus</name>
    <dbReference type="NCBI Taxonomy" id="658218"/>
    <lineage>
        <taxon>Bacteria</taxon>
        <taxon>Pseudomonadati</taxon>
        <taxon>Pseudomonadota</taxon>
        <taxon>Gammaproteobacteria</taxon>
        <taxon>Cellvibrionales</taxon>
        <taxon>Microbulbiferaceae</taxon>
        <taxon>Microbulbifer</taxon>
    </lineage>
</organism>
<evidence type="ECO:0000313" key="6">
    <source>
        <dbReference type="Proteomes" id="UP000198658"/>
    </source>
</evidence>
<feature type="transmembrane region" description="Helical" evidence="4">
    <location>
        <begin position="295"/>
        <end position="316"/>
    </location>
</feature>
<dbReference type="OrthoDB" id="9774288at2"/>
<keyword evidence="1 4" id="KW-0812">Transmembrane</keyword>
<feature type="transmembrane region" description="Helical" evidence="4">
    <location>
        <begin position="328"/>
        <end position="351"/>
    </location>
</feature>
<keyword evidence="3 4" id="KW-0472">Membrane</keyword>
<evidence type="ECO:0000313" key="5">
    <source>
        <dbReference type="EMBL" id="SDZ90100.1"/>
    </source>
</evidence>
<dbReference type="Pfam" id="PF07690">
    <property type="entry name" value="MFS_1"/>
    <property type="match status" value="1"/>
</dbReference>
<dbReference type="RefSeq" id="WP_091385913.1">
    <property type="nucleotide sequence ID" value="NZ_FNQO01000001.1"/>
</dbReference>
<accession>A0A1H3WT05</accession>
<feature type="transmembrane region" description="Helical" evidence="4">
    <location>
        <begin position="234"/>
        <end position="251"/>
    </location>
</feature>
<dbReference type="Proteomes" id="UP000198658">
    <property type="component" value="Unassembled WGS sequence"/>
</dbReference>
<feature type="transmembrane region" description="Helical" evidence="4">
    <location>
        <begin position="12"/>
        <end position="32"/>
    </location>
</feature>
<evidence type="ECO:0000256" key="4">
    <source>
        <dbReference type="SAM" id="Phobius"/>
    </source>
</evidence>
<sequence length="403" mass="44691">MNSLYNWRRPEIMLLLLATAMPLSFGVWQALLNNFVIERASFSGADIGLLQSVREIPGFLAFSVIFVLLLIREQRLAFLALIATGLGVALTGWFPTTAGLLLTTLIMSTGFHYYESLQSSLALQWLPKETSAIWFGRMLAAGSLASLAAYGLVWLTSDWLDLEYRWIYMLGGGITIAIVTLIWLLFPNFSQPHSQHKKLILRRRYWLYYALTFMSGARRQIFVVFAGFLMVEKFGYSVGDIALLFILNHLLNLYVAPRMGRFIVRFGERKALTVEYIGLALVFGGYALVESATAAALLYIVDHLFFSMAIAIKSYFQKIVDERDIAASAAVSFTINHVAAVVIPVLFGLLWLASPAAVFWCGAAMAAISLFLAQNIPALPAQGNEVRLGRRFAAGQRLAGSTS</sequence>
<dbReference type="SUPFAM" id="SSF103473">
    <property type="entry name" value="MFS general substrate transporter"/>
    <property type="match status" value="1"/>
</dbReference>
<dbReference type="GO" id="GO:0022857">
    <property type="term" value="F:transmembrane transporter activity"/>
    <property type="evidence" value="ECO:0007669"/>
    <property type="project" value="InterPro"/>
</dbReference>
<keyword evidence="2 4" id="KW-1133">Transmembrane helix</keyword>
<evidence type="ECO:0000256" key="2">
    <source>
        <dbReference type="ARBA" id="ARBA00022989"/>
    </source>
</evidence>
<feature type="transmembrane region" description="Helical" evidence="4">
    <location>
        <begin position="134"/>
        <end position="154"/>
    </location>
</feature>
<feature type="transmembrane region" description="Helical" evidence="4">
    <location>
        <begin position="76"/>
        <end position="92"/>
    </location>
</feature>
<evidence type="ECO:0000256" key="1">
    <source>
        <dbReference type="ARBA" id="ARBA00022692"/>
    </source>
</evidence>
<name>A0A1H3WT05_9GAMM</name>